<dbReference type="Pfam" id="PF01209">
    <property type="entry name" value="Ubie_methyltran"/>
    <property type="match status" value="1"/>
</dbReference>
<protein>
    <submittedName>
        <fullName evidence="3">UbiE/COQ5 methyltransferase-like protein</fullName>
    </submittedName>
</protein>
<dbReference type="GO" id="GO:0032259">
    <property type="term" value="P:methylation"/>
    <property type="evidence" value="ECO:0007669"/>
    <property type="project" value="UniProtKB-KW"/>
</dbReference>
<dbReference type="OrthoDB" id="9808140at2"/>
<dbReference type="PROSITE" id="PS51608">
    <property type="entry name" value="SAM_MT_UBIE"/>
    <property type="match status" value="1"/>
</dbReference>
<evidence type="ECO:0000256" key="1">
    <source>
        <dbReference type="ARBA" id="ARBA00022428"/>
    </source>
</evidence>
<accession>A0A5D3WJ41</accession>
<dbReference type="EMBL" id="VNIB01000007">
    <property type="protein sequence ID" value="TYO98228.1"/>
    <property type="molecule type" value="Genomic_DNA"/>
</dbReference>
<dbReference type="InterPro" id="IPR050508">
    <property type="entry name" value="Methyltransf_Superfamily"/>
</dbReference>
<feature type="region of interest" description="Disordered" evidence="2">
    <location>
        <begin position="225"/>
        <end position="255"/>
    </location>
</feature>
<dbReference type="GO" id="GO:0008168">
    <property type="term" value="F:methyltransferase activity"/>
    <property type="evidence" value="ECO:0007669"/>
    <property type="project" value="UniProtKB-KW"/>
</dbReference>
<feature type="compositionally biased region" description="Low complexity" evidence="2">
    <location>
        <begin position="225"/>
        <end position="239"/>
    </location>
</feature>
<sequence>MRKALSREKLQGIYGQIAKRYDFLHAFLTAGTDQKGRRILVENAVRQGDRILDCGSGTGSAGLLAARLAGERGRVTLFDLSAEMLAVAREKAIREGLQDRVTFQTGDMARLPFADDSFDVVLSTYSLCPLDDPEQGALELFRVTRPGGRVAVAHSTEPENRLVRWLAGRIEDIAWRFPRLSMGCRAVSVVSVLERAGGWVVLAKRIGLPLWPFMLFIVEKPASPASSSPGAGCAPSTSSLRFCHQSPPPVLRKQS</sequence>
<dbReference type="SUPFAM" id="SSF53335">
    <property type="entry name" value="S-adenosyl-L-methionine-dependent methyltransferases"/>
    <property type="match status" value="1"/>
</dbReference>
<reference evidence="3 4" key="1">
    <citation type="submission" date="2019-07" db="EMBL/GenBank/DDBJ databases">
        <title>Genomic Encyclopedia of Type Strains, Phase IV (KMG-IV): sequencing the most valuable type-strain genomes for metagenomic binning, comparative biology and taxonomic classification.</title>
        <authorList>
            <person name="Goeker M."/>
        </authorList>
    </citation>
    <scope>NUCLEOTIDE SEQUENCE [LARGE SCALE GENOMIC DNA]</scope>
    <source>
        <strain evidence="3 4">SS015</strain>
    </source>
</reference>
<dbReference type="Proteomes" id="UP000324159">
    <property type="component" value="Unassembled WGS sequence"/>
</dbReference>
<dbReference type="AlphaFoldDB" id="A0A5D3WJ41"/>
<dbReference type="InterPro" id="IPR029063">
    <property type="entry name" value="SAM-dependent_MTases_sf"/>
</dbReference>
<keyword evidence="4" id="KW-1185">Reference proteome</keyword>
<gene>
    <name evidence="3" type="ORF">EDC39_10723</name>
</gene>
<dbReference type="Gene3D" id="3.40.50.150">
    <property type="entry name" value="Vaccinia Virus protein VP39"/>
    <property type="match status" value="1"/>
</dbReference>
<keyword evidence="3" id="KW-0489">Methyltransferase</keyword>
<dbReference type="InterPro" id="IPR004033">
    <property type="entry name" value="UbiE/COQ5_MeTrFase"/>
</dbReference>
<comment type="caution">
    <text evidence="3">The sequence shown here is derived from an EMBL/GenBank/DDBJ whole genome shotgun (WGS) entry which is preliminary data.</text>
</comment>
<dbReference type="GO" id="GO:0009234">
    <property type="term" value="P:menaquinone biosynthetic process"/>
    <property type="evidence" value="ECO:0007669"/>
    <property type="project" value="UniProtKB-KW"/>
</dbReference>
<evidence type="ECO:0000313" key="4">
    <source>
        <dbReference type="Proteomes" id="UP000324159"/>
    </source>
</evidence>
<dbReference type="RefSeq" id="WP_148896002.1">
    <property type="nucleotide sequence ID" value="NZ_VNIB01000007.1"/>
</dbReference>
<dbReference type="PANTHER" id="PTHR42912">
    <property type="entry name" value="METHYLTRANSFERASE"/>
    <property type="match status" value="1"/>
</dbReference>
<proteinExistence type="predicted"/>
<evidence type="ECO:0000256" key="2">
    <source>
        <dbReference type="SAM" id="MobiDB-lite"/>
    </source>
</evidence>
<keyword evidence="3" id="KW-0808">Transferase</keyword>
<evidence type="ECO:0000313" key="3">
    <source>
        <dbReference type="EMBL" id="TYO98228.1"/>
    </source>
</evidence>
<organism evidence="3 4">
    <name type="scientific">Geothermobacter ehrlichii</name>
    <dbReference type="NCBI Taxonomy" id="213224"/>
    <lineage>
        <taxon>Bacteria</taxon>
        <taxon>Pseudomonadati</taxon>
        <taxon>Thermodesulfobacteriota</taxon>
        <taxon>Desulfuromonadia</taxon>
        <taxon>Desulfuromonadales</taxon>
        <taxon>Geothermobacteraceae</taxon>
        <taxon>Geothermobacter</taxon>
    </lineage>
</organism>
<feature type="compositionally biased region" description="Pro residues" evidence="2">
    <location>
        <begin position="246"/>
        <end position="255"/>
    </location>
</feature>
<dbReference type="CDD" id="cd02440">
    <property type="entry name" value="AdoMet_MTases"/>
    <property type="match status" value="1"/>
</dbReference>
<name>A0A5D3WJ41_9BACT</name>
<keyword evidence="1" id="KW-0474">Menaquinone biosynthesis</keyword>